<evidence type="ECO:0000313" key="8">
    <source>
        <dbReference type="Proteomes" id="UP000252893"/>
    </source>
</evidence>
<comment type="similarity">
    <text evidence="2">Belongs to the MipA/OmpV family.</text>
</comment>
<dbReference type="PANTHER" id="PTHR38776">
    <property type="entry name" value="MLTA-INTERACTING PROTEIN-RELATED"/>
    <property type="match status" value="1"/>
</dbReference>
<feature type="chain" id="PRO_5016759461" evidence="6">
    <location>
        <begin position="31"/>
        <end position="279"/>
    </location>
</feature>
<accession>A0A366E878</accession>
<dbReference type="Proteomes" id="UP000252893">
    <property type="component" value="Unassembled WGS sequence"/>
</dbReference>
<evidence type="ECO:0000256" key="6">
    <source>
        <dbReference type="SAM" id="SignalP"/>
    </source>
</evidence>
<dbReference type="PANTHER" id="PTHR38776:SF1">
    <property type="entry name" value="MLTA-INTERACTING PROTEIN-RELATED"/>
    <property type="match status" value="1"/>
</dbReference>
<evidence type="ECO:0000313" key="7">
    <source>
        <dbReference type="EMBL" id="RBO98532.1"/>
    </source>
</evidence>
<dbReference type="InterPro" id="IPR010583">
    <property type="entry name" value="MipA"/>
</dbReference>
<comment type="subcellular location">
    <subcellularLocation>
        <location evidence="1">Cell outer membrane</location>
    </subcellularLocation>
</comment>
<name>A0A366E878_9HYPH</name>
<keyword evidence="5" id="KW-0998">Cell outer membrane</keyword>
<evidence type="ECO:0000256" key="3">
    <source>
        <dbReference type="ARBA" id="ARBA00022729"/>
    </source>
</evidence>
<dbReference type="RefSeq" id="WP_245416395.1">
    <property type="nucleotide sequence ID" value="NZ_JBHEEG010000003.1"/>
</dbReference>
<protein>
    <submittedName>
        <fullName evidence="7">Outer membrane scaffolding protein for murein synthesis (MipA/OmpV family)</fullName>
    </submittedName>
</protein>
<evidence type="ECO:0000256" key="1">
    <source>
        <dbReference type="ARBA" id="ARBA00004442"/>
    </source>
</evidence>
<feature type="signal peptide" evidence="6">
    <location>
        <begin position="1"/>
        <end position="30"/>
    </location>
</feature>
<evidence type="ECO:0000256" key="4">
    <source>
        <dbReference type="ARBA" id="ARBA00023136"/>
    </source>
</evidence>
<dbReference type="Pfam" id="PF06629">
    <property type="entry name" value="MipA"/>
    <property type="match status" value="1"/>
</dbReference>
<evidence type="ECO:0000256" key="2">
    <source>
        <dbReference type="ARBA" id="ARBA00005722"/>
    </source>
</evidence>
<reference evidence="7 8" key="1">
    <citation type="submission" date="2018-06" db="EMBL/GenBank/DDBJ databases">
        <title>Genomic Encyclopedia of Type Strains, Phase IV (KMG-IV): sequencing the most valuable type-strain genomes for metagenomic binning, comparative biology and taxonomic classification.</title>
        <authorList>
            <person name="Goeker M."/>
        </authorList>
    </citation>
    <scope>NUCLEOTIDE SEQUENCE [LARGE SCALE GENOMIC DNA]</scope>
    <source>
        <strain evidence="7 8">DSM 25619</strain>
    </source>
</reference>
<keyword evidence="8" id="KW-1185">Reference proteome</keyword>
<proteinExistence type="inferred from homology"/>
<comment type="caution">
    <text evidence="7">The sequence shown here is derived from an EMBL/GenBank/DDBJ whole genome shotgun (WGS) entry which is preliminary data.</text>
</comment>
<dbReference type="GO" id="GO:0009279">
    <property type="term" value="C:cell outer membrane"/>
    <property type="evidence" value="ECO:0007669"/>
    <property type="project" value="UniProtKB-SubCell"/>
</dbReference>
<keyword evidence="3 6" id="KW-0732">Signal</keyword>
<evidence type="ECO:0000256" key="5">
    <source>
        <dbReference type="ARBA" id="ARBA00023237"/>
    </source>
</evidence>
<organism evidence="7 8">
    <name type="scientific">Pseudochrobactrum asaccharolyticum</name>
    <dbReference type="NCBI Taxonomy" id="354351"/>
    <lineage>
        <taxon>Bacteria</taxon>
        <taxon>Pseudomonadati</taxon>
        <taxon>Pseudomonadota</taxon>
        <taxon>Alphaproteobacteria</taxon>
        <taxon>Hyphomicrobiales</taxon>
        <taxon>Brucellaceae</taxon>
        <taxon>Pseudochrobactrum</taxon>
    </lineage>
</organism>
<dbReference type="AlphaFoldDB" id="A0A366E878"/>
<sequence>MRLRKKYNYSWIAGLALLPAAFISSNPALAETGGKSSGRYFWSGDWSLTVGGDFYRQPRFTGSSKYILSAQPLISFGRTGVAERFSSRNDNISFALMDMEDFRVGLTGEFLMARGGSQADGLKDVPWGGEVGGFMEFYPTDWFRMRAELRHGIRAHKGIVGELAGDAFYDVTPAIRVSGGPRVNFASKKYLDTYYGINAEESVASGLSVYDPDGGGISSVGLGGAVTWMTTDKITTSLYAEYSNLQGKAARSSLVKERGSRNQLAVGVSATYRFDFTLD</sequence>
<dbReference type="EMBL" id="QNRH01000001">
    <property type="protein sequence ID" value="RBO98532.1"/>
    <property type="molecule type" value="Genomic_DNA"/>
</dbReference>
<gene>
    <name evidence="7" type="ORF">DFR47_101129</name>
</gene>
<keyword evidence="4" id="KW-0472">Membrane</keyword>